<reference evidence="1" key="1">
    <citation type="submission" date="2022-03" db="EMBL/GenBank/DDBJ databases">
        <authorList>
            <person name="Alioto T."/>
            <person name="Alioto T."/>
            <person name="Gomez Garrido J."/>
        </authorList>
    </citation>
    <scope>NUCLEOTIDE SEQUENCE</scope>
</reference>
<evidence type="ECO:0000313" key="2">
    <source>
        <dbReference type="Proteomes" id="UP001295444"/>
    </source>
</evidence>
<dbReference type="EMBL" id="OW240914">
    <property type="protein sequence ID" value="CAH2275513.1"/>
    <property type="molecule type" value="Genomic_DNA"/>
</dbReference>
<gene>
    <name evidence="1" type="ORF">PECUL_23A043283</name>
</gene>
<keyword evidence="2" id="KW-1185">Reference proteome</keyword>
<feature type="non-terminal residue" evidence="1">
    <location>
        <position position="57"/>
    </location>
</feature>
<evidence type="ECO:0000313" key="1">
    <source>
        <dbReference type="EMBL" id="CAH2275513.1"/>
    </source>
</evidence>
<name>A0AAD1RRR3_PELCU</name>
<sequence length="57" mass="6581">MLECHTKIAQLSALNKTQPTVETGMQLTLQYDKLRDLTADKTRRLLHKLKATAYHQN</sequence>
<proteinExistence type="predicted"/>
<organism evidence="1 2">
    <name type="scientific">Pelobates cultripes</name>
    <name type="common">Western spadefoot toad</name>
    <dbReference type="NCBI Taxonomy" id="61616"/>
    <lineage>
        <taxon>Eukaryota</taxon>
        <taxon>Metazoa</taxon>
        <taxon>Chordata</taxon>
        <taxon>Craniata</taxon>
        <taxon>Vertebrata</taxon>
        <taxon>Euteleostomi</taxon>
        <taxon>Amphibia</taxon>
        <taxon>Batrachia</taxon>
        <taxon>Anura</taxon>
        <taxon>Pelobatoidea</taxon>
        <taxon>Pelobatidae</taxon>
        <taxon>Pelobates</taxon>
    </lineage>
</organism>
<dbReference type="AlphaFoldDB" id="A0AAD1RRR3"/>
<dbReference type="Proteomes" id="UP001295444">
    <property type="component" value="Chromosome 03"/>
</dbReference>
<protein>
    <submittedName>
        <fullName evidence="1">Uncharacterized protein</fullName>
    </submittedName>
</protein>
<accession>A0AAD1RRR3</accession>